<keyword evidence="1" id="KW-0175">Coiled coil</keyword>
<feature type="compositionally biased region" description="Low complexity" evidence="2">
    <location>
        <begin position="33"/>
        <end position="52"/>
    </location>
</feature>
<accession>A0A015LNS9</accession>
<comment type="caution">
    <text evidence="3">The sequence shown here is derived from an EMBL/GenBank/DDBJ whole genome shotgun (WGS) entry which is preliminary data.</text>
</comment>
<dbReference type="OrthoDB" id="2376252at2759"/>
<reference evidence="3 4" key="1">
    <citation type="submission" date="2014-02" db="EMBL/GenBank/DDBJ databases">
        <title>Single nucleus genome sequencing reveals high similarity among nuclei of an endomycorrhizal fungus.</title>
        <authorList>
            <person name="Lin K."/>
            <person name="Geurts R."/>
            <person name="Zhang Z."/>
            <person name="Limpens E."/>
            <person name="Saunders D.G."/>
            <person name="Mu D."/>
            <person name="Pang E."/>
            <person name="Cao H."/>
            <person name="Cha H."/>
            <person name="Lin T."/>
            <person name="Zhou Q."/>
            <person name="Shang Y."/>
            <person name="Li Y."/>
            <person name="Ivanov S."/>
            <person name="Sharma T."/>
            <person name="Velzen R.V."/>
            <person name="Ruijter N.D."/>
            <person name="Aanen D.K."/>
            <person name="Win J."/>
            <person name="Kamoun S."/>
            <person name="Bisseling T."/>
            <person name="Huang S."/>
        </authorList>
    </citation>
    <scope>NUCLEOTIDE SEQUENCE [LARGE SCALE GENOMIC DNA]</scope>
    <source>
        <strain evidence="4">DAOM197198w</strain>
    </source>
</reference>
<feature type="region of interest" description="Disordered" evidence="2">
    <location>
        <begin position="466"/>
        <end position="520"/>
    </location>
</feature>
<feature type="compositionally biased region" description="Polar residues" evidence="2">
    <location>
        <begin position="509"/>
        <end position="520"/>
    </location>
</feature>
<feature type="compositionally biased region" description="Polar residues" evidence="2">
    <location>
        <begin position="466"/>
        <end position="492"/>
    </location>
</feature>
<dbReference type="HOGENOM" id="CLU_022090_3_0_1"/>
<dbReference type="EMBL" id="JEMT01012947">
    <property type="protein sequence ID" value="EXX74366.1"/>
    <property type="molecule type" value="Genomic_DNA"/>
</dbReference>
<name>A0A015LNS9_RHIIW</name>
<evidence type="ECO:0000313" key="4">
    <source>
        <dbReference type="Proteomes" id="UP000022910"/>
    </source>
</evidence>
<dbReference type="AlphaFoldDB" id="A0A015LNS9"/>
<dbReference type="SMR" id="A0A015LNS9"/>
<proteinExistence type="predicted"/>
<sequence length="520" mass="59206">MTTNITSNNNNNSSLTSIDVDGSSNQHSDHQLSESNDNNSNNSISSTNQQNNVLTSNEFDNVDTEIKSDIQETTEKNKHLEDEILKLKTELENSQQKTIEQKQTIIKQGAMIIELQDSKKKIEDVYTKFKQRLREKSSEVQSLIQRNSELENEASNYQSALGVATNINISDDDINHNVQLHDDVLSLQDKIDDYVTNLGKLNVNIKIDEIKKLLPRYGCQIKIDPYNVDKQFIKAILRRHVLETIFEFARDFFSNNEGDNYLESVVVKKTDELYGLMEKFSSTRGGTDEITKVTPIKLRQLIYTALGMRGLGDIKESDKSDNICVNNFITEKFSENLNKSMDQYRVITNPKKKESADRLSKILIQEVFRIFYFRLKIQEPIAQYHWFNCGDKVSKTSMDTNWDEDEIDELVVELCTFPLIYQVINSNQEVFTSAKVFTRRVPQPSPSLIQNVGSLFKGITGLLSNNSDNSDQAEQPNNDFTVQNTANATASDDSGEYETGQENDEEDIGTNTTNTVETPQ</sequence>
<protein>
    <submittedName>
        <fullName evidence="3">Uncharacterized protein</fullName>
    </submittedName>
</protein>
<evidence type="ECO:0000256" key="1">
    <source>
        <dbReference type="SAM" id="Coils"/>
    </source>
</evidence>
<feature type="coiled-coil region" evidence="1">
    <location>
        <begin position="133"/>
        <end position="160"/>
    </location>
</feature>
<organism evidence="3 4">
    <name type="scientific">Rhizophagus irregularis (strain DAOM 197198w)</name>
    <name type="common">Glomus intraradices</name>
    <dbReference type="NCBI Taxonomy" id="1432141"/>
    <lineage>
        <taxon>Eukaryota</taxon>
        <taxon>Fungi</taxon>
        <taxon>Fungi incertae sedis</taxon>
        <taxon>Mucoromycota</taxon>
        <taxon>Glomeromycotina</taxon>
        <taxon>Glomeromycetes</taxon>
        <taxon>Glomerales</taxon>
        <taxon>Glomeraceae</taxon>
        <taxon>Rhizophagus</taxon>
    </lineage>
</organism>
<keyword evidence="4" id="KW-1185">Reference proteome</keyword>
<evidence type="ECO:0000256" key="2">
    <source>
        <dbReference type="SAM" id="MobiDB-lite"/>
    </source>
</evidence>
<gene>
    <name evidence="3" type="ORF">RirG_051770</name>
</gene>
<feature type="compositionally biased region" description="Acidic residues" evidence="2">
    <location>
        <begin position="493"/>
        <end position="508"/>
    </location>
</feature>
<feature type="region of interest" description="Disordered" evidence="2">
    <location>
        <begin position="1"/>
        <end position="60"/>
    </location>
</feature>
<dbReference type="Proteomes" id="UP000022910">
    <property type="component" value="Unassembled WGS sequence"/>
</dbReference>
<feature type="compositionally biased region" description="Low complexity" evidence="2">
    <location>
        <begin position="1"/>
        <end position="18"/>
    </location>
</feature>
<evidence type="ECO:0000313" key="3">
    <source>
        <dbReference type="EMBL" id="EXX74366.1"/>
    </source>
</evidence>
<feature type="coiled-coil region" evidence="1">
    <location>
        <begin position="70"/>
        <end position="97"/>
    </location>
</feature>